<feature type="compositionally biased region" description="Basic and acidic residues" evidence="1">
    <location>
        <begin position="222"/>
        <end position="231"/>
    </location>
</feature>
<reference evidence="2" key="1">
    <citation type="journal article" date="2021" name="Sci. Rep.">
        <title>Diploid genomic architecture of Nitzschia inconspicua, an elite biomass production diatom.</title>
        <authorList>
            <person name="Oliver A."/>
            <person name="Podell S."/>
            <person name="Pinowska A."/>
            <person name="Traller J.C."/>
            <person name="Smith S.R."/>
            <person name="McClure R."/>
            <person name="Beliaev A."/>
            <person name="Bohutskyi P."/>
            <person name="Hill E.A."/>
            <person name="Rabines A."/>
            <person name="Zheng H."/>
            <person name="Allen L.Z."/>
            <person name="Kuo A."/>
            <person name="Grigoriev I.V."/>
            <person name="Allen A.E."/>
            <person name="Hazlebeck D."/>
            <person name="Allen E.E."/>
        </authorList>
    </citation>
    <scope>NUCLEOTIDE SEQUENCE</scope>
    <source>
        <strain evidence="2">Hildebrandi</strain>
    </source>
</reference>
<evidence type="ECO:0000313" key="3">
    <source>
        <dbReference type="Proteomes" id="UP000693970"/>
    </source>
</evidence>
<evidence type="ECO:0000313" key="2">
    <source>
        <dbReference type="EMBL" id="KAG7365137.1"/>
    </source>
</evidence>
<name>A0A9K3LN20_9STRA</name>
<evidence type="ECO:0000256" key="1">
    <source>
        <dbReference type="SAM" id="MobiDB-lite"/>
    </source>
</evidence>
<dbReference type="Proteomes" id="UP000693970">
    <property type="component" value="Unassembled WGS sequence"/>
</dbReference>
<protein>
    <submittedName>
        <fullName evidence="2">Uncharacterized protein</fullName>
    </submittedName>
</protein>
<sequence>MQSLSFFCLFRFRPSSLSAEVSSNKWDLPRLGEDVDVHYGRTYHEWLWQHQVVQYWGDKKKKVDKVIFVLFNEAEEEERRKRGVALRTRIRREKERLKLQQNMAQITPQHVWTALVNATNLVGLNTLAANNAGFRRELYSLFGYVAAVPNSIINTQQPNALGVLNAMVAAAIPFPTLAGNPDIMDCLYMIGALPTFRPFLAPPRISDGSDHDGGGNDDDEGDEKKDGDKKGGNHKKRGNDGAGSGGGICKAPRIIV</sequence>
<comment type="caution">
    <text evidence="2">The sequence shown here is derived from an EMBL/GenBank/DDBJ whole genome shotgun (WGS) entry which is preliminary data.</text>
</comment>
<proteinExistence type="predicted"/>
<dbReference type="AlphaFoldDB" id="A0A9K3LN20"/>
<feature type="region of interest" description="Disordered" evidence="1">
    <location>
        <begin position="201"/>
        <end position="256"/>
    </location>
</feature>
<gene>
    <name evidence="2" type="ORF">IV203_038340</name>
</gene>
<dbReference type="OrthoDB" id="10421689at2759"/>
<keyword evidence="3" id="KW-1185">Reference proteome</keyword>
<reference evidence="2" key="2">
    <citation type="submission" date="2021-04" db="EMBL/GenBank/DDBJ databases">
        <authorList>
            <person name="Podell S."/>
        </authorList>
    </citation>
    <scope>NUCLEOTIDE SEQUENCE</scope>
    <source>
        <strain evidence="2">Hildebrandi</strain>
    </source>
</reference>
<dbReference type="EMBL" id="JAGRRH010000009">
    <property type="protein sequence ID" value="KAG7365137.1"/>
    <property type="molecule type" value="Genomic_DNA"/>
</dbReference>
<accession>A0A9K3LN20</accession>
<organism evidence="2 3">
    <name type="scientific">Nitzschia inconspicua</name>
    <dbReference type="NCBI Taxonomy" id="303405"/>
    <lineage>
        <taxon>Eukaryota</taxon>
        <taxon>Sar</taxon>
        <taxon>Stramenopiles</taxon>
        <taxon>Ochrophyta</taxon>
        <taxon>Bacillariophyta</taxon>
        <taxon>Bacillariophyceae</taxon>
        <taxon>Bacillariophycidae</taxon>
        <taxon>Bacillariales</taxon>
        <taxon>Bacillariaceae</taxon>
        <taxon>Nitzschia</taxon>
    </lineage>
</organism>